<evidence type="ECO:0000256" key="9">
    <source>
        <dbReference type="ARBA" id="ARBA00023136"/>
    </source>
</evidence>
<dbReference type="EMBL" id="CP012677">
    <property type="protein sequence ID" value="ALE93052.1"/>
    <property type="molecule type" value="Genomic_DNA"/>
</dbReference>
<evidence type="ECO:0000256" key="10">
    <source>
        <dbReference type="SAM" id="Phobius"/>
    </source>
</evidence>
<keyword evidence="4" id="KW-0813">Transport</keyword>
<dbReference type="PANTHER" id="PTHR43302:SF5">
    <property type="entry name" value="TRANSPORTER ARSB-RELATED"/>
    <property type="match status" value="1"/>
</dbReference>
<evidence type="ECO:0000256" key="5">
    <source>
        <dbReference type="ARBA" id="ARBA00022475"/>
    </source>
</evidence>
<keyword evidence="13" id="KW-1185">Reference proteome</keyword>
<evidence type="ECO:0000313" key="13">
    <source>
        <dbReference type="Proteomes" id="UP000062833"/>
    </source>
</evidence>
<protein>
    <submittedName>
        <fullName evidence="12">Arsenic transporter</fullName>
    </submittedName>
</protein>
<gene>
    <name evidence="12" type="ORF">AOC05_13245</name>
</gene>
<keyword evidence="7" id="KW-0059">Arsenical resistance</keyword>
<organism evidence="12 13">
    <name type="scientific">Arthrobacter alpinus</name>
    <dbReference type="NCBI Taxonomy" id="656366"/>
    <lineage>
        <taxon>Bacteria</taxon>
        <taxon>Bacillati</taxon>
        <taxon>Actinomycetota</taxon>
        <taxon>Actinomycetes</taxon>
        <taxon>Micrococcales</taxon>
        <taxon>Micrococcaceae</taxon>
        <taxon>Arthrobacter</taxon>
    </lineage>
</organism>
<feature type="transmembrane region" description="Helical" evidence="10">
    <location>
        <begin position="332"/>
        <end position="357"/>
    </location>
</feature>
<evidence type="ECO:0000256" key="7">
    <source>
        <dbReference type="ARBA" id="ARBA00022849"/>
    </source>
</evidence>
<dbReference type="InterPro" id="IPR004680">
    <property type="entry name" value="Cit_transptr-like_dom"/>
</dbReference>
<evidence type="ECO:0000256" key="2">
    <source>
        <dbReference type="ARBA" id="ARBA00006433"/>
    </source>
</evidence>
<dbReference type="Pfam" id="PF03600">
    <property type="entry name" value="CitMHS"/>
    <property type="match status" value="1"/>
</dbReference>
<accession>A0A0M4QZS1</accession>
<dbReference type="GO" id="GO:0005886">
    <property type="term" value="C:plasma membrane"/>
    <property type="evidence" value="ECO:0007669"/>
    <property type="project" value="UniProtKB-SubCell"/>
</dbReference>
<feature type="transmembrane region" description="Helical" evidence="10">
    <location>
        <begin position="210"/>
        <end position="226"/>
    </location>
</feature>
<evidence type="ECO:0000256" key="6">
    <source>
        <dbReference type="ARBA" id="ARBA00022692"/>
    </source>
</evidence>
<evidence type="ECO:0000313" key="12">
    <source>
        <dbReference type="EMBL" id="ALE93052.1"/>
    </source>
</evidence>
<keyword evidence="8 10" id="KW-1133">Transmembrane helix</keyword>
<dbReference type="InterPro" id="IPR000802">
    <property type="entry name" value="Arsenical_pump_ArsB"/>
</dbReference>
<reference evidence="13" key="1">
    <citation type="submission" date="2015-09" db="EMBL/GenBank/DDBJ databases">
        <title>Complete genome of Arthrobacter alpinus strain R3.8.</title>
        <authorList>
            <person name="See-Too W.S."/>
            <person name="Chan K.G."/>
        </authorList>
    </citation>
    <scope>NUCLEOTIDE SEQUENCE [LARGE SCALE GENOMIC DNA]</scope>
    <source>
        <strain evidence="13">R3.8</strain>
    </source>
</reference>
<dbReference type="GO" id="GO:0015105">
    <property type="term" value="F:arsenite transmembrane transporter activity"/>
    <property type="evidence" value="ECO:0007669"/>
    <property type="project" value="InterPro"/>
</dbReference>
<feature type="transmembrane region" description="Helical" evidence="10">
    <location>
        <begin position="85"/>
        <end position="105"/>
    </location>
</feature>
<name>A0A0M4QZS1_9MICC</name>
<keyword evidence="6 10" id="KW-0812">Transmembrane</keyword>
<feature type="domain" description="Citrate transporter-like" evidence="11">
    <location>
        <begin position="9"/>
        <end position="326"/>
    </location>
</feature>
<dbReference type="Proteomes" id="UP000062833">
    <property type="component" value="Chromosome"/>
</dbReference>
<proteinExistence type="inferred from homology"/>
<evidence type="ECO:0000256" key="3">
    <source>
        <dbReference type="ARBA" id="ARBA00009843"/>
    </source>
</evidence>
<keyword evidence="5" id="KW-1003">Cell membrane</keyword>
<feature type="transmembrane region" description="Helical" evidence="10">
    <location>
        <begin position="369"/>
        <end position="393"/>
    </location>
</feature>
<evidence type="ECO:0000256" key="1">
    <source>
        <dbReference type="ARBA" id="ARBA00004651"/>
    </source>
</evidence>
<dbReference type="PATRIC" id="fig|656366.3.peg.2856"/>
<evidence type="ECO:0000256" key="4">
    <source>
        <dbReference type="ARBA" id="ARBA00022448"/>
    </source>
</evidence>
<evidence type="ECO:0000259" key="11">
    <source>
        <dbReference type="Pfam" id="PF03600"/>
    </source>
</evidence>
<evidence type="ECO:0000256" key="8">
    <source>
        <dbReference type="ARBA" id="ARBA00022989"/>
    </source>
</evidence>
<dbReference type="RefSeq" id="WP_062007633.1">
    <property type="nucleotide sequence ID" value="NZ_CP012677.1"/>
</dbReference>
<keyword evidence="9 10" id="KW-0472">Membrane</keyword>
<dbReference type="PRINTS" id="PR00758">
    <property type="entry name" value="ARSENICPUMP"/>
</dbReference>
<dbReference type="GO" id="GO:0046685">
    <property type="term" value="P:response to arsenic-containing substance"/>
    <property type="evidence" value="ECO:0007669"/>
    <property type="project" value="UniProtKB-KW"/>
</dbReference>
<comment type="similarity">
    <text evidence="3">Belongs to the CitM (TC 2.A.11) transporter family.</text>
</comment>
<comment type="similarity">
    <text evidence="2">Belongs to the ArsB family.</text>
</comment>
<feature type="transmembrane region" description="Helical" evidence="10">
    <location>
        <begin position="256"/>
        <end position="277"/>
    </location>
</feature>
<dbReference type="AlphaFoldDB" id="A0A0M4QZS1"/>
<feature type="transmembrane region" description="Helical" evidence="10">
    <location>
        <begin position="169"/>
        <end position="189"/>
    </location>
</feature>
<comment type="subcellular location">
    <subcellularLocation>
        <location evidence="1">Cell membrane</location>
        <topology evidence="1">Multi-pass membrane protein</topology>
    </subcellularLocation>
</comment>
<dbReference type="KEGG" id="aaq:AOC05_13245"/>
<dbReference type="OrthoDB" id="9774335at2"/>
<feature type="transmembrane region" description="Helical" evidence="10">
    <location>
        <begin position="232"/>
        <end position="249"/>
    </location>
</feature>
<dbReference type="PANTHER" id="PTHR43302">
    <property type="entry name" value="TRANSPORTER ARSB-RELATED"/>
    <property type="match status" value="1"/>
</dbReference>
<sequence>MRRLVAAGFPATLFLAGLALLATGLLTPESALELAARTVPILLFVLAMTVVTELADNAGLFHFITARLARLGTRSTINAPPRGRIVFLWLLVVVLATVSTVFLSLDTTAVLVTPVVVSLARHARIHPLPFALTTVWLANTASLLLPVSNLTNLLAQRQLGLSPLGFAQLLWAPALVGVLVPVAFLFLIYRKDLRGRYREPALPPVADKRLLLLSAGTVALLLPALVSGVAVWIPASIAAVFLLVVFVVRQRSAIRWAMLPIQPLLLTMGLFLLVAALHDHGLGTALTRISGTGEDFLSLLQLAGLGALSANGVNNLPAYLALEPVADSPVRMAALLLGVNLGPLVTPWASLATLLWHSRMKSMGFNISWRGYVLAGLALAVVLVPLSVLALWLSAGLPG</sequence>
<feature type="transmembrane region" description="Helical" evidence="10">
    <location>
        <begin position="41"/>
        <end position="64"/>
    </location>
</feature>